<organism evidence="2 3">
    <name type="scientific">Byssothecium circinans</name>
    <dbReference type="NCBI Taxonomy" id="147558"/>
    <lineage>
        <taxon>Eukaryota</taxon>
        <taxon>Fungi</taxon>
        <taxon>Dikarya</taxon>
        <taxon>Ascomycota</taxon>
        <taxon>Pezizomycotina</taxon>
        <taxon>Dothideomycetes</taxon>
        <taxon>Pleosporomycetidae</taxon>
        <taxon>Pleosporales</taxon>
        <taxon>Massarineae</taxon>
        <taxon>Massarinaceae</taxon>
        <taxon>Byssothecium</taxon>
    </lineage>
</organism>
<evidence type="ECO:0008006" key="4">
    <source>
        <dbReference type="Google" id="ProtNLM"/>
    </source>
</evidence>
<keyword evidence="3" id="KW-1185">Reference proteome</keyword>
<sequence>MGAQPSIPRPGTEFQVIAAGLSRTGTASFSHALRILFDGPVYHGGTQITSGPPIEIQSLIQILTKLFHRPKRTDADEREALQLLKERFNGYVAASDAPASGLVPELLKIYPNAKVICTIRDSKAWEKSMEGVTNVSTMAFLKFILFPIPGMRHFPDYVNKLREQWVTLYGEAGREPATVETYERHIAWLKSVVPEERLVFFAVKDGWEPLCKALGKPVPTDTPFPRINDGEAINRLAKQKVTQGLVRWLIIIATGGLALIPMVWF</sequence>
<evidence type="ECO:0000313" key="2">
    <source>
        <dbReference type="EMBL" id="KAF1953477.1"/>
    </source>
</evidence>
<evidence type="ECO:0000256" key="1">
    <source>
        <dbReference type="SAM" id="Phobius"/>
    </source>
</evidence>
<dbReference type="EMBL" id="ML977003">
    <property type="protein sequence ID" value="KAF1953477.1"/>
    <property type="molecule type" value="Genomic_DNA"/>
</dbReference>
<dbReference type="AlphaFoldDB" id="A0A6A5TWZ3"/>
<dbReference type="SUPFAM" id="SSF52540">
    <property type="entry name" value="P-loop containing nucleoside triphosphate hydrolases"/>
    <property type="match status" value="1"/>
</dbReference>
<dbReference type="PANTHER" id="PTHR36978:SF3">
    <property type="entry name" value="P-LOOP CONTAINING NUCLEOSIDE TRIPHOSPHATE HYDROLASE PROTEIN"/>
    <property type="match status" value="1"/>
</dbReference>
<dbReference type="OrthoDB" id="408152at2759"/>
<keyword evidence="1" id="KW-0812">Transmembrane</keyword>
<feature type="transmembrane region" description="Helical" evidence="1">
    <location>
        <begin position="245"/>
        <end position="264"/>
    </location>
</feature>
<dbReference type="InterPro" id="IPR027417">
    <property type="entry name" value="P-loop_NTPase"/>
</dbReference>
<dbReference type="Pfam" id="PF17784">
    <property type="entry name" value="Sulfotransfer_4"/>
    <property type="match status" value="1"/>
</dbReference>
<proteinExistence type="predicted"/>
<keyword evidence="1" id="KW-0472">Membrane</keyword>
<name>A0A6A5TWZ3_9PLEO</name>
<accession>A0A6A5TWZ3</accession>
<evidence type="ECO:0000313" key="3">
    <source>
        <dbReference type="Proteomes" id="UP000800035"/>
    </source>
</evidence>
<dbReference type="PANTHER" id="PTHR36978">
    <property type="entry name" value="P-LOOP CONTAINING NUCLEOTIDE TRIPHOSPHATE HYDROLASE"/>
    <property type="match status" value="1"/>
</dbReference>
<dbReference type="InterPro" id="IPR040632">
    <property type="entry name" value="Sulfotransfer_4"/>
</dbReference>
<gene>
    <name evidence="2" type="ORF">CC80DRAFT_494389</name>
</gene>
<dbReference type="Gene3D" id="3.40.50.300">
    <property type="entry name" value="P-loop containing nucleotide triphosphate hydrolases"/>
    <property type="match status" value="1"/>
</dbReference>
<protein>
    <recommendedName>
        <fullName evidence="4">NAD dependent epimerase/dehydratase</fullName>
    </recommendedName>
</protein>
<dbReference type="Proteomes" id="UP000800035">
    <property type="component" value="Unassembled WGS sequence"/>
</dbReference>
<keyword evidence="1" id="KW-1133">Transmembrane helix</keyword>
<reference evidence="2" key="1">
    <citation type="journal article" date="2020" name="Stud. Mycol.">
        <title>101 Dothideomycetes genomes: a test case for predicting lifestyles and emergence of pathogens.</title>
        <authorList>
            <person name="Haridas S."/>
            <person name="Albert R."/>
            <person name="Binder M."/>
            <person name="Bloem J."/>
            <person name="Labutti K."/>
            <person name="Salamov A."/>
            <person name="Andreopoulos B."/>
            <person name="Baker S."/>
            <person name="Barry K."/>
            <person name="Bills G."/>
            <person name="Bluhm B."/>
            <person name="Cannon C."/>
            <person name="Castanera R."/>
            <person name="Culley D."/>
            <person name="Daum C."/>
            <person name="Ezra D."/>
            <person name="Gonzalez J."/>
            <person name="Henrissat B."/>
            <person name="Kuo A."/>
            <person name="Liang C."/>
            <person name="Lipzen A."/>
            <person name="Lutzoni F."/>
            <person name="Magnuson J."/>
            <person name="Mondo S."/>
            <person name="Nolan M."/>
            <person name="Ohm R."/>
            <person name="Pangilinan J."/>
            <person name="Park H.-J."/>
            <person name="Ramirez L."/>
            <person name="Alfaro M."/>
            <person name="Sun H."/>
            <person name="Tritt A."/>
            <person name="Yoshinaga Y."/>
            <person name="Zwiers L.-H."/>
            <person name="Turgeon B."/>
            <person name="Goodwin S."/>
            <person name="Spatafora J."/>
            <person name="Crous P."/>
            <person name="Grigoriev I."/>
        </authorList>
    </citation>
    <scope>NUCLEOTIDE SEQUENCE</scope>
    <source>
        <strain evidence="2">CBS 675.92</strain>
    </source>
</reference>